<dbReference type="InterPro" id="IPR000949">
    <property type="entry name" value="ELM2_dom"/>
</dbReference>
<proteinExistence type="predicted"/>
<feature type="compositionally biased region" description="Low complexity" evidence="6">
    <location>
        <begin position="100"/>
        <end position="109"/>
    </location>
</feature>
<dbReference type="InterPro" id="IPR040138">
    <property type="entry name" value="MIER/MTA"/>
</dbReference>
<dbReference type="InterPro" id="IPR045787">
    <property type="entry name" value="MIER1/3_C"/>
</dbReference>
<feature type="compositionally biased region" description="Gly residues" evidence="6">
    <location>
        <begin position="236"/>
        <end position="254"/>
    </location>
</feature>
<evidence type="ECO:0000259" key="8">
    <source>
        <dbReference type="PROSITE" id="PS51293"/>
    </source>
</evidence>
<feature type="compositionally biased region" description="Basic and acidic residues" evidence="6">
    <location>
        <begin position="186"/>
        <end position="196"/>
    </location>
</feature>
<feature type="region of interest" description="Disordered" evidence="6">
    <location>
        <begin position="530"/>
        <end position="679"/>
    </location>
</feature>
<protein>
    <submittedName>
        <fullName evidence="9">Similar to MIER1: Mesoderm induction early response protein 1 (Pongo abelii)</fullName>
    </submittedName>
</protein>
<gene>
    <name evidence="9" type="ORF">HICCMSTLAB_LOCUS10272</name>
</gene>
<feature type="region of interest" description="Disordered" evidence="6">
    <location>
        <begin position="53"/>
        <end position="341"/>
    </location>
</feature>
<feature type="compositionally biased region" description="Polar residues" evidence="6">
    <location>
        <begin position="554"/>
        <end position="571"/>
    </location>
</feature>
<dbReference type="PANTHER" id="PTHR10865">
    <property type="entry name" value="METASTASIS-ASSOCIATED PROTEIN AND MESODERM INDUCTION EARLY RESPONSE PROTEIN"/>
    <property type="match status" value="1"/>
</dbReference>
<feature type="compositionally biased region" description="Low complexity" evidence="6">
    <location>
        <begin position="297"/>
        <end position="309"/>
    </location>
</feature>
<evidence type="ECO:0000313" key="9">
    <source>
        <dbReference type="EMBL" id="CAG5101199.1"/>
    </source>
</evidence>
<dbReference type="Pfam" id="PF01448">
    <property type="entry name" value="ELM2"/>
    <property type="match status" value="1"/>
</dbReference>
<keyword evidence="4" id="KW-0804">Transcription</keyword>
<dbReference type="SMART" id="SM00717">
    <property type="entry name" value="SANT"/>
    <property type="match status" value="1"/>
</dbReference>
<dbReference type="GO" id="GO:0042826">
    <property type="term" value="F:histone deacetylase binding"/>
    <property type="evidence" value="ECO:0007669"/>
    <property type="project" value="TreeGrafter"/>
</dbReference>
<dbReference type="PANTHER" id="PTHR10865:SF28">
    <property type="entry name" value="ELM2 DOMAIN-CONTAINING PROTEIN"/>
    <property type="match status" value="1"/>
</dbReference>
<dbReference type="CDD" id="cd11661">
    <property type="entry name" value="SANT_MTA3_like"/>
    <property type="match status" value="1"/>
</dbReference>
<evidence type="ECO:0000256" key="3">
    <source>
        <dbReference type="ARBA" id="ARBA00023015"/>
    </source>
</evidence>
<keyword evidence="5" id="KW-0539">Nucleus</keyword>
<dbReference type="Gene3D" id="1.10.10.60">
    <property type="entry name" value="Homeodomain-like"/>
    <property type="match status" value="1"/>
</dbReference>
<dbReference type="GO" id="GO:0005654">
    <property type="term" value="C:nucleoplasm"/>
    <property type="evidence" value="ECO:0007669"/>
    <property type="project" value="TreeGrafter"/>
</dbReference>
<feature type="compositionally biased region" description="Low complexity" evidence="6">
    <location>
        <begin position="613"/>
        <end position="641"/>
    </location>
</feature>
<feature type="domain" description="ELM2" evidence="7">
    <location>
        <begin position="346"/>
        <end position="440"/>
    </location>
</feature>
<comment type="caution">
    <text evidence="9">The sequence shown here is derived from an EMBL/GenBank/DDBJ whole genome shotgun (WGS) entry which is preliminary data.</text>
</comment>
<evidence type="ECO:0000256" key="5">
    <source>
        <dbReference type="ARBA" id="ARBA00023242"/>
    </source>
</evidence>
<comment type="subcellular location">
    <subcellularLocation>
        <location evidence="1">Nucleus</location>
    </subcellularLocation>
</comment>
<organism evidence="9 10">
    <name type="scientific">Cotesia congregata</name>
    <name type="common">Parasitoid wasp</name>
    <name type="synonym">Apanteles congregatus</name>
    <dbReference type="NCBI Taxonomy" id="51543"/>
    <lineage>
        <taxon>Eukaryota</taxon>
        <taxon>Metazoa</taxon>
        <taxon>Ecdysozoa</taxon>
        <taxon>Arthropoda</taxon>
        <taxon>Hexapoda</taxon>
        <taxon>Insecta</taxon>
        <taxon>Pterygota</taxon>
        <taxon>Neoptera</taxon>
        <taxon>Endopterygota</taxon>
        <taxon>Hymenoptera</taxon>
        <taxon>Apocrita</taxon>
        <taxon>Ichneumonoidea</taxon>
        <taxon>Braconidae</taxon>
        <taxon>Microgastrinae</taxon>
        <taxon>Cotesia</taxon>
    </lineage>
</organism>
<dbReference type="InterPro" id="IPR001005">
    <property type="entry name" value="SANT/Myb"/>
</dbReference>
<feature type="compositionally biased region" description="Pro residues" evidence="6">
    <location>
        <begin position="602"/>
        <end position="612"/>
    </location>
</feature>
<dbReference type="InterPro" id="IPR009057">
    <property type="entry name" value="Homeodomain-like_sf"/>
</dbReference>
<dbReference type="PROSITE" id="PS51293">
    <property type="entry name" value="SANT"/>
    <property type="match status" value="1"/>
</dbReference>
<keyword evidence="3" id="KW-0805">Transcription regulation</keyword>
<reference evidence="9" key="1">
    <citation type="submission" date="2021-04" db="EMBL/GenBank/DDBJ databases">
        <authorList>
            <person name="Chebbi M.A.C M."/>
        </authorList>
    </citation>
    <scope>NUCLEOTIDE SEQUENCE</scope>
</reference>
<accession>A0A8J2MX51</accession>
<dbReference type="InterPro" id="IPR017884">
    <property type="entry name" value="SANT_dom"/>
</dbReference>
<dbReference type="PROSITE" id="PS51156">
    <property type="entry name" value="ELM2"/>
    <property type="match status" value="1"/>
</dbReference>
<dbReference type="SMART" id="SM01189">
    <property type="entry name" value="ELM2"/>
    <property type="match status" value="1"/>
</dbReference>
<sequence length="679" mass="74399">MLQDSRSPRANTASGTGAPNVGRTITRRMTGNGCSKRSDRTYELGLSSDLIMNDFDDERTLDEEEAMEGSEDSHNELSNLQKEGDMPLKELLAKYGYSHTSTDNSNSSDQLVLIREGDEPESGLNSSEKPGENDAEDFDDEEEEDDEDEDDGEDDEDDEDDDEDANVRRKIANKSQPSLRQFYTEMVKKKEAERLNEIGAKATNARHSGTTGDKHRDDGFCGVSYGNVNRDAGDGLVSGPGGDAPPDGEGGGEPGNNAHSGGGDDNDNGAGRPVDEEDDDDEEDEEEDDDEDGEGTGVSREVGVSSVGSGNVGGGSSRLLRSVSRPQSEEEDDDCDYSPDEEEWKKTIMVGSDYQATIPEGLCRYDDALPYENEDKILWNPTYIPEDATEEFLERAQLPTNKVNSIPAGAHIRDDEQALYLLLQCGYNLDEALRRRRMNVLPPTDAISLWSEEECHNFESGLRAYGKDFHLIQKNKVRTRSVGELVQFYYLWKKTERHDIFTYKARLEKKKYALHPGITDYMDRFLEEQEGVRDRSSSPNVNCLLHGDAKRQRGNPNMTNNHNEGGKSTESWDGATSEDPLGDANSTDSVSATVTSATSSLLPPPAPPPLIPSSPSSTAPLSSSSSSSTSTSNVLSNVMSTPMVTQPNPPTGPQNHESSHEYPPPLPPSSDNVLPHLPP</sequence>
<dbReference type="AlphaFoldDB" id="A0A8J2MX51"/>
<evidence type="ECO:0000256" key="2">
    <source>
        <dbReference type="ARBA" id="ARBA00022491"/>
    </source>
</evidence>
<feature type="compositionally biased region" description="Polar residues" evidence="6">
    <location>
        <begin position="1"/>
        <end position="17"/>
    </location>
</feature>
<dbReference type="GO" id="GO:0000122">
    <property type="term" value="P:negative regulation of transcription by RNA polymerase II"/>
    <property type="evidence" value="ECO:0007669"/>
    <property type="project" value="TreeGrafter"/>
</dbReference>
<dbReference type="Proteomes" id="UP000786811">
    <property type="component" value="Unassembled WGS sequence"/>
</dbReference>
<dbReference type="GO" id="GO:0032991">
    <property type="term" value="C:protein-containing complex"/>
    <property type="evidence" value="ECO:0007669"/>
    <property type="project" value="UniProtKB-ARBA"/>
</dbReference>
<evidence type="ECO:0000256" key="6">
    <source>
        <dbReference type="SAM" id="MobiDB-lite"/>
    </source>
</evidence>
<dbReference type="FunFam" id="1.10.10.60:FF:000025">
    <property type="entry name" value="Mesoderm induction early response 1, transcriptional regulator"/>
    <property type="match status" value="1"/>
</dbReference>
<dbReference type="SUPFAM" id="SSF46689">
    <property type="entry name" value="Homeodomain-like"/>
    <property type="match status" value="1"/>
</dbReference>
<name>A0A8J2MX51_COTCN</name>
<dbReference type="OrthoDB" id="5916873at2759"/>
<evidence type="ECO:0000313" key="10">
    <source>
        <dbReference type="Proteomes" id="UP000786811"/>
    </source>
</evidence>
<feature type="compositionally biased region" description="Acidic residues" evidence="6">
    <location>
        <begin position="133"/>
        <end position="164"/>
    </location>
</feature>
<feature type="compositionally biased region" description="Low complexity" evidence="6">
    <location>
        <begin position="584"/>
        <end position="601"/>
    </location>
</feature>
<dbReference type="Pfam" id="PF19426">
    <property type="entry name" value="MIER1_3_C"/>
    <property type="match status" value="1"/>
</dbReference>
<evidence type="ECO:0000259" key="7">
    <source>
        <dbReference type="PROSITE" id="PS51156"/>
    </source>
</evidence>
<feature type="compositionally biased region" description="Basic and acidic residues" evidence="6">
    <location>
        <begin position="82"/>
        <end position="92"/>
    </location>
</feature>
<evidence type="ECO:0000256" key="4">
    <source>
        <dbReference type="ARBA" id="ARBA00023163"/>
    </source>
</evidence>
<feature type="region of interest" description="Disordered" evidence="6">
    <location>
        <begin position="1"/>
        <end position="40"/>
    </location>
</feature>
<dbReference type="EMBL" id="CAJNRD030001122">
    <property type="protein sequence ID" value="CAG5101199.1"/>
    <property type="molecule type" value="Genomic_DNA"/>
</dbReference>
<evidence type="ECO:0000256" key="1">
    <source>
        <dbReference type="ARBA" id="ARBA00004123"/>
    </source>
</evidence>
<feature type="compositionally biased region" description="Acidic residues" evidence="6">
    <location>
        <begin position="54"/>
        <end position="70"/>
    </location>
</feature>
<feature type="compositionally biased region" description="Acidic residues" evidence="6">
    <location>
        <begin position="275"/>
        <end position="294"/>
    </location>
</feature>
<keyword evidence="2" id="KW-0678">Repressor</keyword>
<feature type="compositionally biased region" description="Acidic residues" evidence="6">
    <location>
        <begin position="329"/>
        <end position="341"/>
    </location>
</feature>
<feature type="domain" description="SANT" evidence="8">
    <location>
        <begin position="445"/>
        <end position="497"/>
    </location>
</feature>
<dbReference type="GO" id="GO:0003714">
    <property type="term" value="F:transcription corepressor activity"/>
    <property type="evidence" value="ECO:0007669"/>
    <property type="project" value="TreeGrafter"/>
</dbReference>
<keyword evidence="10" id="KW-1185">Reference proteome</keyword>